<evidence type="ECO:0000313" key="2">
    <source>
        <dbReference type="EMBL" id="SAI48519.1"/>
    </source>
</evidence>
<evidence type="ECO:0000313" key="3">
    <source>
        <dbReference type="Proteomes" id="UP000077037"/>
    </source>
</evidence>
<sequence>MNASDLYALRERFDKNRTLLCFNGPISRSLIEEIGNALKNYLDAEHTRPAEAMDVFSVYIEMIQNIRQYALQCNDAEASATVAINRRDAGGYVVSAGNMVEAAHGERLVAIVDRHGRHGQGRAEGGIQGAIAQAPRAGHGHRRRPGPDRHRAPRQRSAAGQPQPADRKRPGLLQPERRHLNRPQSPI</sequence>
<protein>
    <submittedName>
        <fullName evidence="2">Uncharacterized protein</fullName>
    </submittedName>
</protein>
<accession>A0A157QUA8</accession>
<feature type="region of interest" description="Disordered" evidence="1">
    <location>
        <begin position="130"/>
        <end position="187"/>
    </location>
</feature>
<dbReference type="Proteomes" id="UP000077037">
    <property type="component" value="Unassembled WGS sequence"/>
</dbReference>
<proteinExistence type="predicted"/>
<dbReference type="InterPro" id="IPR046239">
    <property type="entry name" value="DUF6272"/>
</dbReference>
<organism evidence="2 3">
    <name type="scientific">Bordetella ansorpii</name>
    <dbReference type="NCBI Taxonomy" id="288768"/>
    <lineage>
        <taxon>Bacteria</taxon>
        <taxon>Pseudomonadati</taxon>
        <taxon>Pseudomonadota</taxon>
        <taxon>Betaproteobacteria</taxon>
        <taxon>Burkholderiales</taxon>
        <taxon>Alcaligenaceae</taxon>
        <taxon>Bordetella</taxon>
    </lineage>
</organism>
<dbReference type="Pfam" id="PF19788">
    <property type="entry name" value="DUF6272"/>
    <property type="match status" value="1"/>
</dbReference>
<dbReference type="AlphaFoldDB" id="A0A157QUA8"/>
<evidence type="ECO:0000256" key="1">
    <source>
        <dbReference type="SAM" id="MobiDB-lite"/>
    </source>
</evidence>
<dbReference type="EMBL" id="FKBS01000025">
    <property type="protein sequence ID" value="SAI48519.1"/>
    <property type="molecule type" value="Genomic_DNA"/>
</dbReference>
<name>A0A157QUA8_9BORD</name>
<gene>
    <name evidence="2" type="ORF">SAMEA1982600_03943</name>
</gene>
<dbReference type="NCBIfam" id="NF038262">
    <property type="entry name" value="SiaB_fam_kinase"/>
    <property type="match status" value="1"/>
</dbReference>
<reference evidence="2 3" key="1">
    <citation type="submission" date="2016-03" db="EMBL/GenBank/DDBJ databases">
        <authorList>
            <consortium name="Pathogen Informatics"/>
        </authorList>
    </citation>
    <scope>NUCLEOTIDE SEQUENCE [LARGE SCALE GENOMIC DNA]</scope>
    <source>
        <strain evidence="2 3">NCTC13364</strain>
    </source>
</reference>